<sequence length="530" mass="57138">MKKESFLKGAAILGIAGIFIKVMGAFFRIPLGNIIGSEGLGYYQVGYPIFNFLLAFSVAGFPTAISKLIAEKRALNNYIGANQVFKTSMLVLFIISSTFSLALFFGARYFVNDFVQSPKAFYAVITLAPGLFFVSMQAGYRGYFQGLKDMVPTAVSQLVEQLVRVIIGLLLAVYLMNQSVEYAAAGASFGATAGGIAGLGVILIIYYRHKRKLKNHNEPLIGERDHSSNIIKELMRIAIPITIGASIIPLISLLDTAIVIRRLQSIGFSYSEANSLYGQLTGMATTLINLPQVLTVALAMSIVPVIAESSAKNNLPEIQRDTQSAMRISMLIGLPSAVGLAVLSTPIMQLLFPNEPASVGRVLLYLSFSVLFITQIQTMTGILQGLGRQVIPVRNLLVGALFKLIVTYVLVGIPALNVNGAAIGTVMAYLVAASLNYISLKKYTLVTLDKNRVLIKPIIAVIVMAIVVKLSHMAFIPLVGEKLSTVASITIGGIVYGVMLIATKTITREDFNMLPGGGKLIKILDRFGVL</sequence>
<dbReference type="RefSeq" id="WP_151865030.1">
    <property type="nucleotide sequence ID" value="NZ_WBZB01000012.1"/>
</dbReference>
<comment type="subcellular location">
    <subcellularLocation>
        <location evidence="1">Cell membrane</location>
        <topology evidence="1">Multi-pass membrane protein</topology>
    </subcellularLocation>
</comment>
<reference evidence="7 8" key="1">
    <citation type="submission" date="2019-10" db="EMBL/GenBank/DDBJ databases">
        <title>Alkaliphilus serpentinus sp. nov. and Alkaliphilus pronyensis sp. nov., two novel anaerobic alkaliphilic species isolated from the serpentinized-hosted hydrothermal field of the Prony Bay (New Caledonia).</title>
        <authorList>
            <person name="Postec A."/>
        </authorList>
    </citation>
    <scope>NUCLEOTIDE SEQUENCE [LARGE SCALE GENOMIC DNA]</scope>
    <source>
        <strain evidence="7 8">LacT</strain>
    </source>
</reference>
<dbReference type="PIRSF" id="PIRSF038958">
    <property type="entry name" value="PG_synth_SpoVB"/>
    <property type="match status" value="1"/>
</dbReference>
<feature type="transmembrane region" description="Helical" evidence="6">
    <location>
        <begin position="328"/>
        <end position="351"/>
    </location>
</feature>
<keyword evidence="2" id="KW-1003">Cell membrane</keyword>
<keyword evidence="3 6" id="KW-0812">Transmembrane</keyword>
<feature type="transmembrane region" description="Helical" evidence="6">
    <location>
        <begin position="395"/>
        <end position="415"/>
    </location>
</feature>
<evidence type="ECO:0000256" key="1">
    <source>
        <dbReference type="ARBA" id="ARBA00004651"/>
    </source>
</evidence>
<feature type="transmembrane region" description="Helical" evidence="6">
    <location>
        <begin position="90"/>
        <end position="109"/>
    </location>
</feature>
<feature type="transmembrane region" description="Helical" evidence="6">
    <location>
        <begin position="7"/>
        <end position="29"/>
    </location>
</feature>
<comment type="caution">
    <text evidence="7">The sequence shown here is derived from an EMBL/GenBank/DDBJ whole genome shotgun (WGS) entry which is preliminary data.</text>
</comment>
<dbReference type="Proteomes" id="UP000465601">
    <property type="component" value="Unassembled WGS sequence"/>
</dbReference>
<keyword evidence="5 6" id="KW-0472">Membrane</keyword>
<feature type="transmembrane region" description="Helical" evidence="6">
    <location>
        <begin position="237"/>
        <end position="260"/>
    </location>
</feature>
<dbReference type="PANTHER" id="PTHR30250:SF21">
    <property type="entry name" value="LIPID II FLIPPASE MURJ"/>
    <property type="match status" value="1"/>
</dbReference>
<feature type="transmembrane region" description="Helical" evidence="6">
    <location>
        <begin position="421"/>
        <end position="438"/>
    </location>
</feature>
<evidence type="ECO:0000256" key="2">
    <source>
        <dbReference type="ARBA" id="ARBA00022475"/>
    </source>
</evidence>
<dbReference type="PANTHER" id="PTHR30250">
    <property type="entry name" value="PST FAMILY PREDICTED COLANIC ACID TRANSPORTER"/>
    <property type="match status" value="1"/>
</dbReference>
<evidence type="ECO:0000256" key="3">
    <source>
        <dbReference type="ARBA" id="ARBA00022692"/>
    </source>
</evidence>
<feature type="transmembrane region" description="Helical" evidence="6">
    <location>
        <begin position="363"/>
        <end position="383"/>
    </location>
</feature>
<evidence type="ECO:0000256" key="5">
    <source>
        <dbReference type="ARBA" id="ARBA00023136"/>
    </source>
</evidence>
<feature type="transmembrane region" description="Helical" evidence="6">
    <location>
        <begin position="183"/>
        <end position="207"/>
    </location>
</feature>
<dbReference type="EMBL" id="WBZB01000012">
    <property type="protein sequence ID" value="KAB3531850.1"/>
    <property type="molecule type" value="Genomic_DNA"/>
</dbReference>
<feature type="transmembrane region" description="Helical" evidence="6">
    <location>
        <begin position="458"/>
        <end position="479"/>
    </location>
</feature>
<dbReference type="InterPro" id="IPR050833">
    <property type="entry name" value="Poly_Biosynth_Transport"/>
</dbReference>
<name>A0A833HQH7_9FIRM</name>
<dbReference type="InterPro" id="IPR002797">
    <property type="entry name" value="Polysacc_synth"/>
</dbReference>
<dbReference type="Pfam" id="PF01943">
    <property type="entry name" value="Polysacc_synt"/>
    <property type="match status" value="1"/>
</dbReference>
<accession>A0A833HQH7</accession>
<evidence type="ECO:0000313" key="8">
    <source>
        <dbReference type="Proteomes" id="UP000465601"/>
    </source>
</evidence>
<feature type="transmembrane region" description="Helical" evidence="6">
    <location>
        <begin position="49"/>
        <end position="70"/>
    </location>
</feature>
<dbReference type="GO" id="GO:0005886">
    <property type="term" value="C:plasma membrane"/>
    <property type="evidence" value="ECO:0007669"/>
    <property type="project" value="UniProtKB-SubCell"/>
</dbReference>
<dbReference type="AlphaFoldDB" id="A0A833HQH7"/>
<evidence type="ECO:0000313" key="7">
    <source>
        <dbReference type="EMBL" id="KAB3531850.1"/>
    </source>
</evidence>
<dbReference type="InterPro" id="IPR024923">
    <property type="entry name" value="PG_synth_SpoVB"/>
</dbReference>
<organism evidence="7 8">
    <name type="scientific">Alkaliphilus serpentinus</name>
    <dbReference type="NCBI Taxonomy" id="1482731"/>
    <lineage>
        <taxon>Bacteria</taxon>
        <taxon>Bacillati</taxon>
        <taxon>Bacillota</taxon>
        <taxon>Clostridia</taxon>
        <taxon>Peptostreptococcales</taxon>
        <taxon>Natronincolaceae</taxon>
        <taxon>Alkaliphilus</taxon>
    </lineage>
</organism>
<protein>
    <submittedName>
        <fullName evidence="7">Polysaccharide biosynthesis protein</fullName>
    </submittedName>
</protein>
<feature type="transmembrane region" description="Helical" evidence="6">
    <location>
        <begin position="485"/>
        <end position="503"/>
    </location>
</feature>
<evidence type="ECO:0000256" key="4">
    <source>
        <dbReference type="ARBA" id="ARBA00022989"/>
    </source>
</evidence>
<keyword evidence="4 6" id="KW-1133">Transmembrane helix</keyword>
<feature type="transmembrane region" description="Helical" evidence="6">
    <location>
        <begin position="161"/>
        <end position="177"/>
    </location>
</feature>
<gene>
    <name evidence="7" type="ORF">F8153_03790</name>
</gene>
<evidence type="ECO:0000256" key="6">
    <source>
        <dbReference type="SAM" id="Phobius"/>
    </source>
</evidence>
<proteinExistence type="predicted"/>
<dbReference type="CDD" id="cd13124">
    <property type="entry name" value="MATE_SpoVB_like"/>
    <property type="match status" value="1"/>
</dbReference>
<feature type="transmembrane region" description="Helical" evidence="6">
    <location>
        <begin position="280"/>
        <end position="307"/>
    </location>
</feature>
<feature type="transmembrane region" description="Helical" evidence="6">
    <location>
        <begin position="121"/>
        <end position="140"/>
    </location>
</feature>
<keyword evidence="8" id="KW-1185">Reference proteome</keyword>
<dbReference type="OrthoDB" id="9775950at2"/>